<accession>A0A0H2RVH7</accession>
<evidence type="ECO:0008006" key="3">
    <source>
        <dbReference type="Google" id="ProtNLM"/>
    </source>
</evidence>
<name>A0A0H2RVH7_9AGAM</name>
<evidence type="ECO:0000313" key="2">
    <source>
        <dbReference type="Proteomes" id="UP000053477"/>
    </source>
</evidence>
<sequence>MHILDIPPETIEVVFAYALLAPDPRCSKFSVSLPPIRAQGQLYPLLFVCKDWYFIARRLLYSSLHLGDGWKTKKTMDIQQILEKFEANPHLASLVRTLNLRPSGQPRAETLQLAQVIRLCENLRCVVITGYDVRDGPELKDAIFGKDLEKLIVYGDVAGKTGRPVNAVPFCSASEMIAYVARNLSLRKLSTDTALHLPDDESILPDSSAIRSSRSSLREIRIERDILSEKHLHILSQLAFNVERASFSDKSIGARVVRLCLESWASTLRYLHLDSSDDSTSIEDAGGRLVNLGGLEACSANIPSTVLVNFKHLRSLIYTCTLKDFEVLARILRDPHSVPVLHALILERTQKDKNEDWDNDEGLSVMNDIQESCDQRKMVLIFRDFDDPLFELYHDQDKERKKRMAQSDLMAS</sequence>
<dbReference type="Proteomes" id="UP000053477">
    <property type="component" value="Unassembled WGS sequence"/>
</dbReference>
<dbReference type="InParanoid" id="A0A0H2RVH7"/>
<dbReference type="AlphaFoldDB" id="A0A0H2RVH7"/>
<keyword evidence="2" id="KW-1185">Reference proteome</keyword>
<proteinExistence type="predicted"/>
<organism evidence="1 2">
    <name type="scientific">Schizopora paradoxa</name>
    <dbReference type="NCBI Taxonomy" id="27342"/>
    <lineage>
        <taxon>Eukaryota</taxon>
        <taxon>Fungi</taxon>
        <taxon>Dikarya</taxon>
        <taxon>Basidiomycota</taxon>
        <taxon>Agaricomycotina</taxon>
        <taxon>Agaricomycetes</taxon>
        <taxon>Hymenochaetales</taxon>
        <taxon>Schizoporaceae</taxon>
        <taxon>Schizopora</taxon>
    </lineage>
</organism>
<evidence type="ECO:0000313" key="1">
    <source>
        <dbReference type="EMBL" id="KLO15617.1"/>
    </source>
</evidence>
<reference evidence="1 2" key="1">
    <citation type="submission" date="2015-04" db="EMBL/GenBank/DDBJ databases">
        <title>Complete genome sequence of Schizopora paradoxa KUC8140, a cosmopolitan wood degrader in East Asia.</title>
        <authorList>
            <consortium name="DOE Joint Genome Institute"/>
            <person name="Min B."/>
            <person name="Park H."/>
            <person name="Jang Y."/>
            <person name="Kim J.-J."/>
            <person name="Kim K.H."/>
            <person name="Pangilinan J."/>
            <person name="Lipzen A."/>
            <person name="Riley R."/>
            <person name="Grigoriev I.V."/>
            <person name="Spatafora J.W."/>
            <person name="Choi I.-G."/>
        </authorList>
    </citation>
    <scope>NUCLEOTIDE SEQUENCE [LARGE SCALE GENOMIC DNA]</scope>
    <source>
        <strain evidence="1 2">KUC8140</strain>
    </source>
</reference>
<protein>
    <recommendedName>
        <fullName evidence="3">F-box domain-containing protein</fullName>
    </recommendedName>
</protein>
<dbReference type="EMBL" id="KQ085927">
    <property type="protein sequence ID" value="KLO15617.1"/>
    <property type="molecule type" value="Genomic_DNA"/>
</dbReference>
<gene>
    <name evidence="1" type="ORF">SCHPADRAFT_256601</name>
</gene>